<evidence type="ECO:0000313" key="3">
    <source>
        <dbReference type="EMBL" id="BAV86876.1"/>
    </source>
</evidence>
<feature type="transmembrane region" description="Helical" evidence="2">
    <location>
        <begin position="64"/>
        <end position="82"/>
    </location>
</feature>
<protein>
    <submittedName>
        <fullName evidence="3">Putative acetyltransferase</fullName>
    </submittedName>
</protein>
<keyword evidence="2" id="KW-0812">Transmembrane</keyword>
<accession>A0A2Z5QX27</accession>
<keyword evidence="2" id="KW-0472">Membrane</keyword>
<dbReference type="Pfam" id="PF01757">
    <property type="entry name" value="Acyl_transf_3"/>
    <property type="match status" value="1"/>
</dbReference>
<feature type="transmembrane region" description="Helical" evidence="2">
    <location>
        <begin position="282"/>
        <end position="303"/>
    </location>
</feature>
<dbReference type="InterPro" id="IPR002656">
    <property type="entry name" value="Acyl_transf_3_dom"/>
</dbReference>
<feature type="region of interest" description="Disordered" evidence="1">
    <location>
        <begin position="377"/>
        <end position="419"/>
    </location>
</feature>
<feature type="transmembrane region" description="Helical" evidence="2">
    <location>
        <begin position="233"/>
        <end position="248"/>
    </location>
</feature>
<keyword evidence="3" id="KW-0808">Transferase</keyword>
<keyword evidence="2" id="KW-1133">Transmembrane helix</keyword>
<feature type="transmembrane region" description="Helical" evidence="2">
    <location>
        <begin position="26"/>
        <end position="44"/>
    </location>
</feature>
<feature type="transmembrane region" description="Helical" evidence="2">
    <location>
        <begin position="194"/>
        <end position="213"/>
    </location>
</feature>
<feature type="compositionally biased region" description="Low complexity" evidence="1">
    <location>
        <begin position="377"/>
        <end position="387"/>
    </location>
</feature>
<feature type="transmembrane region" description="Helical" evidence="2">
    <location>
        <begin position="94"/>
        <end position="118"/>
    </location>
</feature>
<dbReference type="GO" id="GO:0009103">
    <property type="term" value="P:lipopolysaccharide biosynthetic process"/>
    <property type="evidence" value="ECO:0007669"/>
    <property type="project" value="TreeGrafter"/>
</dbReference>
<proteinExistence type="predicted"/>
<dbReference type="GeneID" id="93861771"/>
<dbReference type="EMBL" id="AP017895">
    <property type="protein sequence ID" value="BAV86876.1"/>
    <property type="molecule type" value="Genomic_DNA"/>
</dbReference>
<dbReference type="InterPro" id="IPR050879">
    <property type="entry name" value="Acyltransferase_3"/>
</dbReference>
<feature type="transmembrane region" description="Helical" evidence="2">
    <location>
        <begin position="255"/>
        <end position="276"/>
    </location>
</feature>
<dbReference type="Proteomes" id="UP000250241">
    <property type="component" value="Chromosome"/>
</dbReference>
<dbReference type="GO" id="GO:0016747">
    <property type="term" value="F:acyltransferase activity, transferring groups other than amino-acyl groups"/>
    <property type="evidence" value="ECO:0007669"/>
    <property type="project" value="InterPro"/>
</dbReference>
<evidence type="ECO:0000256" key="2">
    <source>
        <dbReference type="SAM" id="Phobius"/>
    </source>
</evidence>
<sequence length="419" mass="46625">MPHHHAVRRYPTLYEAVFERANSLNFLRLVLASFVILSHTPYIVMGAKVDAHPLLHEFYVFGDFAVNAFFCISGFLIAHSAYRSGAGSYLVKRVLRIFPGFWASLLFVVAIGGPLSILTGHAATGWNWADAISYIRRNYDLMALQYPLFGGPANVPFDSPSWNGSVWTLEYEFFCYLLLLPLFYLPFVRKHLKVFIPLAYAISLSYYLCNQYLGYDFMSQAFGMHPRDLNASARLYPFFFAGSLLYMLSRRIKIYPIISAVAAVVCTAAGFYFTWLVPHANIMQWTQLILAYGVITLGCVMNIPLGRTNDISYGVYVYAWPVQQILVLLGSVSLGLAANIVLDVVLTFGVAWLSWKLVEKPAMNLARHPVVTGAKRAAPQSAAAPCAPKTPEPEPQGTPATADTNRVKPAAHPVLPPIR</sequence>
<dbReference type="AlphaFoldDB" id="A0A2Z5QX27"/>
<name>A0A2Z5QX27_9MICC</name>
<reference evidence="3 4" key="1">
    <citation type="submission" date="2016-10" db="EMBL/GenBank/DDBJ databases">
        <title>Genome sequence of Rothia aeria strain JCM11412.</title>
        <authorList>
            <person name="Nambu T."/>
        </authorList>
    </citation>
    <scope>NUCLEOTIDE SEQUENCE [LARGE SCALE GENOMIC DNA]</scope>
    <source>
        <strain evidence="3 4">JCM 11412</strain>
    </source>
</reference>
<dbReference type="PANTHER" id="PTHR23028">
    <property type="entry name" value="ACETYLTRANSFERASE"/>
    <property type="match status" value="1"/>
</dbReference>
<dbReference type="PANTHER" id="PTHR23028:SF53">
    <property type="entry name" value="ACYL_TRANSF_3 DOMAIN-CONTAINING PROTEIN"/>
    <property type="match status" value="1"/>
</dbReference>
<gene>
    <name evidence="3" type="ORF">RA11412_0577</name>
</gene>
<dbReference type="GO" id="GO:0016020">
    <property type="term" value="C:membrane"/>
    <property type="evidence" value="ECO:0007669"/>
    <property type="project" value="TreeGrafter"/>
</dbReference>
<evidence type="ECO:0000313" key="4">
    <source>
        <dbReference type="Proteomes" id="UP000250241"/>
    </source>
</evidence>
<dbReference type="RefSeq" id="WP_128087304.1">
    <property type="nucleotide sequence ID" value="NZ_CBDEQU010000049.1"/>
</dbReference>
<evidence type="ECO:0000256" key="1">
    <source>
        <dbReference type="SAM" id="MobiDB-lite"/>
    </source>
</evidence>
<dbReference type="KEGG" id="raj:RA11412_0577"/>
<keyword evidence="4" id="KW-1185">Reference proteome</keyword>
<organism evidence="3 4">
    <name type="scientific">Rothia aeria</name>
    <dbReference type="NCBI Taxonomy" id="172042"/>
    <lineage>
        <taxon>Bacteria</taxon>
        <taxon>Bacillati</taxon>
        <taxon>Actinomycetota</taxon>
        <taxon>Actinomycetes</taxon>
        <taxon>Micrococcales</taxon>
        <taxon>Micrococcaceae</taxon>
        <taxon>Rothia</taxon>
    </lineage>
</organism>
<feature type="transmembrane region" description="Helical" evidence="2">
    <location>
        <begin position="166"/>
        <end position="187"/>
    </location>
</feature>